<comment type="caution">
    <text evidence="1">The sequence shown here is derived from an EMBL/GenBank/DDBJ whole genome shotgun (WGS) entry which is preliminary data.</text>
</comment>
<sequence>MATFVHLTSHRNLPGIRRRGIALVKQEGWVRREVYAMPVTREFNIAHQWLRELRRGNGGTIAGVYFRIPDDERVTVSHYGGAGREMSAAQAVALMLEAERRDPAAARVADKASRAVQRGGRLPSSPEGYQVMIPRAIRPSEILRFKMLPQVTGWRYMPGANGKAPCGCICCEKGSWGIRRLERRVEADEAKGRQSKVVMFGREDASYARVERLKARNQGSATRP</sequence>
<evidence type="ECO:0000313" key="1">
    <source>
        <dbReference type="EMBL" id="MFL9840812.1"/>
    </source>
</evidence>
<dbReference type="RefSeq" id="WP_408077739.1">
    <property type="nucleotide sequence ID" value="NZ_JBELQC010000001.1"/>
</dbReference>
<accession>A0ABW8YMC8</accession>
<reference evidence="1 2" key="1">
    <citation type="submission" date="2024-06" db="EMBL/GenBank/DDBJ databases">
        <authorList>
            <person name="Kaempfer P."/>
            <person name="Viver T."/>
        </authorList>
    </citation>
    <scope>NUCLEOTIDE SEQUENCE [LARGE SCALE GENOMIC DNA]</scope>
    <source>
        <strain evidence="1 2">ST-64</strain>
    </source>
</reference>
<name>A0ABW8YMC8_9SPHN</name>
<gene>
    <name evidence="1" type="ORF">ABS767_07560</name>
</gene>
<dbReference type="Proteomes" id="UP001629244">
    <property type="component" value="Unassembled WGS sequence"/>
</dbReference>
<keyword evidence="2" id="KW-1185">Reference proteome</keyword>
<dbReference type="EMBL" id="JBELQC010000001">
    <property type="protein sequence ID" value="MFL9840812.1"/>
    <property type="molecule type" value="Genomic_DNA"/>
</dbReference>
<protein>
    <submittedName>
        <fullName evidence="1">Uncharacterized protein</fullName>
    </submittedName>
</protein>
<evidence type="ECO:0000313" key="2">
    <source>
        <dbReference type="Proteomes" id="UP001629244"/>
    </source>
</evidence>
<proteinExistence type="predicted"/>
<organism evidence="1 2">
    <name type="scientific">Sphingomonas plantiphila</name>
    <dbReference type="NCBI Taxonomy" id="3163295"/>
    <lineage>
        <taxon>Bacteria</taxon>
        <taxon>Pseudomonadati</taxon>
        <taxon>Pseudomonadota</taxon>
        <taxon>Alphaproteobacteria</taxon>
        <taxon>Sphingomonadales</taxon>
        <taxon>Sphingomonadaceae</taxon>
        <taxon>Sphingomonas</taxon>
    </lineage>
</organism>